<feature type="region of interest" description="Disordered" evidence="1">
    <location>
        <begin position="154"/>
        <end position="201"/>
    </location>
</feature>
<gene>
    <name evidence="2" type="ORF">ACFPM7_06030</name>
</gene>
<comment type="caution">
    <text evidence="2">The sequence shown here is derived from an EMBL/GenBank/DDBJ whole genome shotgun (WGS) entry which is preliminary data.</text>
</comment>
<evidence type="ECO:0000313" key="3">
    <source>
        <dbReference type="Proteomes" id="UP001596157"/>
    </source>
</evidence>
<feature type="compositionally biased region" description="Gly residues" evidence="1">
    <location>
        <begin position="186"/>
        <end position="201"/>
    </location>
</feature>
<dbReference type="Proteomes" id="UP001596157">
    <property type="component" value="Unassembled WGS sequence"/>
</dbReference>
<evidence type="ECO:0000256" key="1">
    <source>
        <dbReference type="SAM" id="MobiDB-lite"/>
    </source>
</evidence>
<sequence length="201" mass="21867">MTADRERALLERLAAAQADPPEKELLDTLRAQQSRRRLEAARRGTARWQAENPFPRGWSLFKASRHDRWIRRSQAAGDAAAEQAKADYSRELQAAHGETAEDLFTRLATAVHAANSRAEREIAAVVRGLYTEHDWAVRKIVDELGLPEETVREHVGLPPRYPPPRRGGPRRSAGSSGVDYSAGYDAGDGGGCDSGGGGGGD</sequence>
<organism evidence="2 3">
    <name type="scientific">Actinokineospora guangxiensis</name>
    <dbReference type="NCBI Taxonomy" id="1490288"/>
    <lineage>
        <taxon>Bacteria</taxon>
        <taxon>Bacillati</taxon>
        <taxon>Actinomycetota</taxon>
        <taxon>Actinomycetes</taxon>
        <taxon>Pseudonocardiales</taxon>
        <taxon>Pseudonocardiaceae</taxon>
        <taxon>Actinokineospora</taxon>
    </lineage>
</organism>
<keyword evidence="3" id="KW-1185">Reference proteome</keyword>
<evidence type="ECO:0000313" key="2">
    <source>
        <dbReference type="EMBL" id="MFC5286603.1"/>
    </source>
</evidence>
<proteinExistence type="predicted"/>
<reference evidence="3" key="1">
    <citation type="journal article" date="2019" name="Int. J. Syst. Evol. Microbiol.">
        <title>The Global Catalogue of Microorganisms (GCM) 10K type strain sequencing project: providing services to taxonomists for standard genome sequencing and annotation.</title>
        <authorList>
            <consortium name="The Broad Institute Genomics Platform"/>
            <consortium name="The Broad Institute Genome Sequencing Center for Infectious Disease"/>
            <person name="Wu L."/>
            <person name="Ma J."/>
        </authorList>
    </citation>
    <scope>NUCLEOTIDE SEQUENCE [LARGE SCALE GENOMIC DNA]</scope>
    <source>
        <strain evidence="3">CCUG 59778</strain>
    </source>
</reference>
<feature type="compositionally biased region" description="Low complexity" evidence="1">
    <location>
        <begin position="170"/>
        <end position="185"/>
    </location>
</feature>
<dbReference type="RefSeq" id="WP_378244687.1">
    <property type="nucleotide sequence ID" value="NZ_JBHSKF010000002.1"/>
</dbReference>
<name>A0ABW0EJW9_9PSEU</name>
<dbReference type="EMBL" id="JBHSKF010000002">
    <property type="protein sequence ID" value="MFC5286603.1"/>
    <property type="molecule type" value="Genomic_DNA"/>
</dbReference>
<protein>
    <submittedName>
        <fullName evidence="2">Uncharacterized protein</fullName>
    </submittedName>
</protein>
<accession>A0ABW0EJW9</accession>